<dbReference type="FunFam" id="3.15.10.30:FF:000001">
    <property type="entry name" value="Takeout-like protein 1"/>
    <property type="match status" value="1"/>
</dbReference>
<evidence type="ECO:0000256" key="2">
    <source>
        <dbReference type="ARBA" id="ARBA00023108"/>
    </source>
</evidence>
<dbReference type="Pfam" id="PF06585">
    <property type="entry name" value="JHBP"/>
    <property type="match status" value="1"/>
</dbReference>
<dbReference type="GO" id="GO:0005615">
    <property type="term" value="C:extracellular space"/>
    <property type="evidence" value="ECO:0007669"/>
    <property type="project" value="TreeGrafter"/>
</dbReference>
<evidence type="ECO:0000313" key="6">
    <source>
        <dbReference type="Proteomes" id="UP001168821"/>
    </source>
</evidence>
<feature type="signal peptide" evidence="4">
    <location>
        <begin position="1"/>
        <end position="17"/>
    </location>
</feature>
<evidence type="ECO:0000256" key="4">
    <source>
        <dbReference type="SAM" id="SignalP"/>
    </source>
</evidence>
<keyword evidence="2" id="KW-0090">Biological rhythms</keyword>
<dbReference type="InterPro" id="IPR010562">
    <property type="entry name" value="Haemolymph_juvenile_hormone-bd"/>
</dbReference>
<comment type="caution">
    <text evidence="5">The sequence shown here is derived from an EMBL/GenBank/DDBJ whole genome shotgun (WGS) entry which is preliminary data.</text>
</comment>
<protein>
    <submittedName>
        <fullName evidence="5">Uncharacterized protein</fullName>
    </submittedName>
</protein>
<evidence type="ECO:0000256" key="1">
    <source>
        <dbReference type="ARBA" id="ARBA00022729"/>
    </source>
</evidence>
<dbReference type="AlphaFoldDB" id="A0AA38I9N9"/>
<accession>A0AA38I9N9</accession>
<evidence type="ECO:0000313" key="5">
    <source>
        <dbReference type="EMBL" id="KAJ3651977.1"/>
    </source>
</evidence>
<dbReference type="Proteomes" id="UP001168821">
    <property type="component" value="Unassembled WGS sequence"/>
</dbReference>
<keyword evidence="1 4" id="KW-0732">Signal</keyword>
<reference evidence="5" key="1">
    <citation type="journal article" date="2023" name="G3 (Bethesda)">
        <title>Whole genome assemblies of Zophobas morio and Tenebrio molitor.</title>
        <authorList>
            <person name="Kaur S."/>
            <person name="Stinson S.A."/>
            <person name="diCenzo G.C."/>
        </authorList>
    </citation>
    <scope>NUCLEOTIDE SEQUENCE</scope>
    <source>
        <strain evidence="5">QUZm001</strain>
    </source>
</reference>
<name>A0AA38I9N9_9CUCU</name>
<feature type="chain" id="PRO_5041399902" evidence="4">
    <location>
        <begin position="18"/>
        <end position="243"/>
    </location>
</feature>
<dbReference type="EMBL" id="JALNTZ010000005">
    <property type="protein sequence ID" value="KAJ3651977.1"/>
    <property type="molecule type" value="Genomic_DNA"/>
</dbReference>
<dbReference type="SMART" id="SM00700">
    <property type="entry name" value="JHBP"/>
    <property type="match status" value="1"/>
</dbReference>
<dbReference type="PANTHER" id="PTHR11008:SF32">
    <property type="entry name" value="CIRCADIAN CLOCK-CONTROLLED PROTEIN DAYWAKE-RELATED"/>
    <property type="match status" value="1"/>
</dbReference>
<organism evidence="5 6">
    <name type="scientific">Zophobas morio</name>
    <dbReference type="NCBI Taxonomy" id="2755281"/>
    <lineage>
        <taxon>Eukaryota</taxon>
        <taxon>Metazoa</taxon>
        <taxon>Ecdysozoa</taxon>
        <taxon>Arthropoda</taxon>
        <taxon>Hexapoda</taxon>
        <taxon>Insecta</taxon>
        <taxon>Pterygota</taxon>
        <taxon>Neoptera</taxon>
        <taxon>Endopterygota</taxon>
        <taxon>Coleoptera</taxon>
        <taxon>Polyphaga</taxon>
        <taxon>Cucujiformia</taxon>
        <taxon>Tenebrionidae</taxon>
        <taxon>Zophobas</taxon>
    </lineage>
</organism>
<keyword evidence="6" id="KW-1185">Reference proteome</keyword>
<proteinExistence type="inferred from homology"/>
<dbReference type="GO" id="GO:0007623">
    <property type="term" value="P:circadian rhythm"/>
    <property type="evidence" value="ECO:0007669"/>
    <property type="project" value="UniProtKB-ARBA"/>
</dbReference>
<dbReference type="Gene3D" id="3.15.10.30">
    <property type="entry name" value="Haemolymph juvenile hormone binding protein"/>
    <property type="match status" value="1"/>
</dbReference>
<comment type="similarity">
    <text evidence="3">Belongs to the TO family.</text>
</comment>
<evidence type="ECO:0000256" key="3">
    <source>
        <dbReference type="ARBA" id="ARBA00060902"/>
    </source>
</evidence>
<sequence>MIMKTIIVITILSLGTAIKLPSNFQKCNRKQPDLKECILKAAQHGTTQLTRPYSELNIPNVDPYELTEMSLSGGDGPVAVDQKFTNCKFYGLPQMKLKQFEFDFDKKKLDVKGTFPEIQMECNYEMKGRILVLPVNGQGDSTVILKNLKITNLFKYQEIKKKNKTYINFLSGELTMDPELVTFNFRNRVDRRLSDNLNPVLNENWKEIFDDVKSSYAEVINQIVLNLLNKFFSKLSLEEALDD</sequence>
<dbReference type="InterPro" id="IPR038606">
    <property type="entry name" value="To_sf"/>
</dbReference>
<dbReference type="PANTHER" id="PTHR11008">
    <property type="entry name" value="PROTEIN TAKEOUT-LIKE PROTEIN"/>
    <property type="match status" value="1"/>
</dbReference>
<gene>
    <name evidence="5" type="ORF">Zmor_017981</name>
</gene>